<feature type="transmembrane region" description="Helical" evidence="5">
    <location>
        <begin position="6"/>
        <end position="27"/>
    </location>
</feature>
<dbReference type="EMBL" id="JARAFO010000651">
    <property type="protein sequence ID" value="MDE1455654.1"/>
    <property type="molecule type" value="Genomic_DNA"/>
</dbReference>
<evidence type="ECO:0000256" key="3">
    <source>
        <dbReference type="ARBA" id="ARBA00022989"/>
    </source>
</evidence>
<evidence type="ECO:0000256" key="1">
    <source>
        <dbReference type="ARBA" id="ARBA00022475"/>
    </source>
</evidence>
<evidence type="ECO:0000313" key="7">
    <source>
        <dbReference type="Proteomes" id="UP001216709"/>
    </source>
</evidence>
<feature type="transmembrane region" description="Helical" evidence="5">
    <location>
        <begin position="34"/>
        <end position="58"/>
    </location>
</feature>
<dbReference type="Proteomes" id="UP001216709">
    <property type="component" value="Unassembled WGS sequence"/>
</dbReference>
<evidence type="ECO:0000256" key="5">
    <source>
        <dbReference type="SAM" id="Phobius"/>
    </source>
</evidence>
<keyword evidence="2 5" id="KW-0812">Transmembrane</keyword>
<accession>A0AAW6KI58</accession>
<keyword evidence="3 5" id="KW-1133">Transmembrane helix</keyword>
<dbReference type="PANTHER" id="PTHR35529:SF2">
    <property type="entry name" value="SPORULATION PROTEIN YTAF-RELATED"/>
    <property type="match status" value="1"/>
</dbReference>
<dbReference type="PANTHER" id="PTHR35529">
    <property type="entry name" value="MANGANESE EFFLUX PUMP MNTP-RELATED"/>
    <property type="match status" value="1"/>
</dbReference>
<comment type="caution">
    <text evidence="6">The sequence shown here is derived from an EMBL/GenBank/DDBJ whole genome shotgun (WGS) entry which is preliminary data.</text>
</comment>
<reference evidence="6" key="1">
    <citation type="submission" date="2022-12" db="EMBL/GenBank/DDBJ databases">
        <title>Draft Genome Sequences of Bacillus licheniformis and Bacillus paralicheniformis strains isolated from Irish skim milk powders.</title>
        <authorList>
            <person name="Lourenco A."/>
            <person name="Li F."/>
            <person name="Geraldine D."/>
            <person name="Tobin J.T."/>
            <person name="Butler F."/>
            <person name="Jordan K."/>
            <person name="Obrien T."/>
        </authorList>
    </citation>
    <scope>NUCLEOTIDE SEQUENCE</scope>
    <source>
        <strain evidence="6">3370</strain>
    </source>
</reference>
<evidence type="ECO:0000256" key="2">
    <source>
        <dbReference type="ARBA" id="ARBA00022692"/>
    </source>
</evidence>
<dbReference type="RefSeq" id="WP_274686172.1">
    <property type="nucleotide sequence ID" value="NZ_JARAFO010000651.1"/>
</dbReference>
<feature type="transmembrane region" description="Helical" evidence="5">
    <location>
        <begin position="108"/>
        <end position="127"/>
    </location>
</feature>
<evidence type="ECO:0000313" key="6">
    <source>
        <dbReference type="EMBL" id="MDE1455654.1"/>
    </source>
</evidence>
<dbReference type="AlphaFoldDB" id="A0AAW6KI58"/>
<feature type="transmembrane region" description="Helical" evidence="5">
    <location>
        <begin position="133"/>
        <end position="154"/>
    </location>
</feature>
<evidence type="ECO:0000256" key="4">
    <source>
        <dbReference type="ARBA" id="ARBA00023136"/>
    </source>
</evidence>
<gene>
    <name evidence="6" type="ORF">PVN32_26535</name>
</gene>
<feature type="non-terminal residue" evidence="6">
    <location>
        <position position="155"/>
    </location>
</feature>
<proteinExistence type="predicted"/>
<organism evidence="6 7">
    <name type="scientific">Bacillus paralicheniformis</name>
    <dbReference type="NCBI Taxonomy" id="1648923"/>
    <lineage>
        <taxon>Bacteria</taxon>
        <taxon>Bacillati</taxon>
        <taxon>Bacillota</taxon>
        <taxon>Bacilli</taxon>
        <taxon>Bacillales</taxon>
        <taxon>Bacillaceae</taxon>
        <taxon>Bacillus</taxon>
    </lineage>
</organism>
<keyword evidence="1" id="KW-1003">Cell membrane</keyword>
<feature type="transmembrane region" description="Helical" evidence="5">
    <location>
        <begin position="64"/>
        <end position="87"/>
    </location>
</feature>
<dbReference type="Pfam" id="PF02659">
    <property type="entry name" value="Mntp"/>
    <property type="match status" value="1"/>
</dbReference>
<dbReference type="InterPro" id="IPR003810">
    <property type="entry name" value="Mntp/YtaF"/>
</dbReference>
<sequence>MTSWIIIAGLTVSSSVDNLGVGLSYGIRQIRISFFSNVVISLICFLFSVCGIHFGLWISTVLPGILPVLAGSVLFAVIGLRIMLLAVPRRKPSPLKENGSTGSPLQTVGFFESILLGIALSANALTNGVGAGLFGYSPLLISVLAAAGSFLTVWA</sequence>
<keyword evidence="4 5" id="KW-0472">Membrane</keyword>
<protein>
    <submittedName>
        <fullName evidence="6">Manganese efflux pump</fullName>
    </submittedName>
</protein>
<name>A0AAW6KI58_9BACI</name>